<dbReference type="InterPro" id="IPR036736">
    <property type="entry name" value="ACP-like_sf"/>
</dbReference>
<protein>
    <submittedName>
        <fullName evidence="2">Acyl carrier protein</fullName>
    </submittedName>
</protein>
<dbReference type="Proteomes" id="UP000239415">
    <property type="component" value="Unassembled WGS sequence"/>
</dbReference>
<proteinExistence type="predicted"/>
<dbReference type="PROSITE" id="PS50075">
    <property type="entry name" value="CARRIER"/>
    <property type="match status" value="1"/>
</dbReference>
<dbReference type="RefSeq" id="WP_106318895.1">
    <property type="nucleotide sequence ID" value="NZ_BOMO01000030.1"/>
</dbReference>
<keyword evidence="3" id="KW-1185">Reference proteome</keyword>
<dbReference type="EMBL" id="PVMZ01000005">
    <property type="protein sequence ID" value="PRX22201.1"/>
    <property type="molecule type" value="Genomic_DNA"/>
</dbReference>
<evidence type="ECO:0000313" key="2">
    <source>
        <dbReference type="EMBL" id="PRX22201.1"/>
    </source>
</evidence>
<dbReference type="SUPFAM" id="SSF47336">
    <property type="entry name" value="ACP-like"/>
    <property type="match status" value="1"/>
</dbReference>
<dbReference type="Gene3D" id="1.10.1200.10">
    <property type="entry name" value="ACP-like"/>
    <property type="match status" value="1"/>
</dbReference>
<dbReference type="InterPro" id="IPR009081">
    <property type="entry name" value="PP-bd_ACP"/>
</dbReference>
<dbReference type="OrthoDB" id="2665189at2"/>
<dbReference type="AlphaFoldDB" id="A0A2T0KFS0"/>
<feature type="domain" description="Carrier" evidence="1">
    <location>
        <begin position="1"/>
        <end position="77"/>
    </location>
</feature>
<dbReference type="Pfam" id="PF00550">
    <property type="entry name" value="PP-binding"/>
    <property type="match status" value="1"/>
</dbReference>
<gene>
    <name evidence="2" type="ORF">CLV67_105378</name>
</gene>
<evidence type="ECO:0000313" key="3">
    <source>
        <dbReference type="Proteomes" id="UP000239415"/>
    </source>
</evidence>
<organism evidence="2 3">
    <name type="scientific">Actinoplanes italicus</name>
    <dbReference type="NCBI Taxonomy" id="113567"/>
    <lineage>
        <taxon>Bacteria</taxon>
        <taxon>Bacillati</taxon>
        <taxon>Actinomycetota</taxon>
        <taxon>Actinomycetes</taxon>
        <taxon>Micromonosporales</taxon>
        <taxon>Micromonosporaceae</taxon>
        <taxon>Actinoplanes</taxon>
    </lineage>
</organism>
<name>A0A2T0KFS0_9ACTN</name>
<sequence>MTTTVPDELTTLLLKVVNIDDRLITPDARFADLGQTSADELELLIAIEDHYRIAVDFEAFASLETVGELADAIAAATAPEGHRRLGAVRRHR</sequence>
<comment type="caution">
    <text evidence="2">The sequence shown here is derived from an EMBL/GenBank/DDBJ whole genome shotgun (WGS) entry which is preliminary data.</text>
</comment>
<accession>A0A2T0KFS0</accession>
<reference evidence="2 3" key="1">
    <citation type="submission" date="2018-03" db="EMBL/GenBank/DDBJ databases">
        <title>Genomic Encyclopedia of Archaeal and Bacterial Type Strains, Phase II (KMG-II): from individual species to whole genera.</title>
        <authorList>
            <person name="Goeker M."/>
        </authorList>
    </citation>
    <scope>NUCLEOTIDE SEQUENCE [LARGE SCALE GENOMIC DNA]</scope>
    <source>
        <strain evidence="2 3">DSM 43146</strain>
    </source>
</reference>
<evidence type="ECO:0000259" key="1">
    <source>
        <dbReference type="PROSITE" id="PS50075"/>
    </source>
</evidence>